<reference evidence="1 2" key="1">
    <citation type="submission" date="2018-03" db="EMBL/GenBank/DDBJ databases">
        <title>Mesoflavibacter sp. HG37 and Mesoflavibacter sp. HG96 sp.nov., two marine bacteria isolated from seawater of Western Pacific Ocean.</title>
        <authorList>
            <person name="Cheng H."/>
            <person name="Wu Y.-H."/>
            <person name="Guo L.-L."/>
            <person name="Xu X.-W."/>
        </authorList>
    </citation>
    <scope>NUCLEOTIDE SEQUENCE [LARGE SCALE GENOMIC DNA]</scope>
    <source>
        <strain evidence="1 2">KCTC 42117</strain>
    </source>
</reference>
<evidence type="ECO:0000313" key="1">
    <source>
        <dbReference type="EMBL" id="PSG94506.1"/>
    </source>
</evidence>
<accession>A0A2T1NNP6</accession>
<organism evidence="1 2">
    <name type="scientific">Mesoflavibacter zeaxanthinifaciens subsp. sabulilitoris</name>
    <dbReference type="NCBI Taxonomy" id="1520893"/>
    <lineage>
        <taxon>Bacteria</taxon>
        <taxon>Pseudomonadati</taxon>
        <taxon>Bacteroidota</taxon>
        <taxon>Flavobacteriia</taxon>
        <taxon>Flavobacteriales</taxon>
        <taxon>Flavobacteriaceae</taxon>
        <taxon>Mesoflavibacter</taxon>
    </lineage>
</organism>
<keyword evidence="2" id="KW-1185">Reference proteome</keyword>
<gene>
    <name evidence="1" type="ORF">C7H61_00805</name>
</gene>
<evidence type="ECO:0000313" key="2">
    <source>
        <dbReference type="Proteomes" id="UP000238430"/>
    </source>
</evidence>
<protein>
    <submittedName>
        <fullName evidence="1">Uncharacterized protein</fullName>
    </submittedName>
</protein>
<name>A0A2T1NNP6_9FLAO</name>
<comment type="caution">
    <text evidence="1">The sequence shown here is derived from an EMBL/GenBank/DDBJ whole genome shotgun (WGS) entry which is preliminary data.</text>
</comment>
<dbReference type="Proteomes" id="UP000238430">
    <property type="component" value="Unassembled WGS sequence"/>
</dbReference>
<dbReference type="AlphaFoldDB" id="A0A2T1NNP6"/>
<dbReference type="RefSeq" id="WP_106676292.1">
    <property type="nucleotide sequence ID" value="NZ_JACHWV010000010.1"/>
</dbReference>
<dbReference type="EMBL" id="PXOT01000010">
    <property type="protein sequence ID" value="PSG94506.1"/>
    <property type="molecule type" value="Genomic_DNA"/>
</dbReference>
<sequence length="84" mass="9307">MKEYIYKSKSSSAWEGAKALLLNEVKNLGGDVIAAGKEITILNKSEKRMFQGMNLNAYKFDIAAGETIIYGVHCSNLRLIKDGH</sequence>
<proteinExistence type="predicted"/>